<gene>
    <name evidence="1" type="ORF">ICL16_35430</name>
</gene>
<organism evidence="1 2">
    <name type="scientific">Iningainema tapete BLCC-T55</name>
    <dbReference type="NCBI Taxonomy" id="2748662"/>
    <lineage>
        <taxon>Bacteria</taxon>
        <taxon>Bacillati</taxon>
        <taxon>Cyanobacteriota</taxon>
        <taxon>Cyanophyceae</taxon>
        <taxon>Nostocales</taxon>
        <taxon>Scytonemataceae</taxon>
        <taxon>Iningainema tapete</taxon>
    </lineage>
</organism>
<evidence type="ECO:0000313" key="2">
    <source>
        <dbReference type="Proteomes" id="UP000629098"/>
    </source>
</evidence>
<dbReference type="Proteomes" id="UP000629098">
    <property type="component" value="Unassembled WGS sequence"/>
</dbReference>
<sequence length="195" mass="22037">MKSALSKIKYGLWLICCSFLLSFPVSVWGQVQGGSASCSQQNIETLTTQLLRDLPSYANRATQRGRRLRRAGAGADIYSYMLVAGRPEFAPLPLNPSGYSSNIPTTSDQIEQVFFTTLERQYIKGKPVQLQQFHWLFLTKTNNGWQMVMMYSQTGYFPANKPPTPPRDSSNGDIAQGIQFWLRDCQAGSLQRRRQ</sequence>
<accession>A0A8J7C024</accession>
<protein>
    <submittedName>
        <fullName evidence="1">Uncharacterized protein</fullName>
    </submittedName>
</protein>
<name>A0A8J7C024_9CYAN</name>
<comment type="caution">
    <text evidence="1">The sequence shown here is derived from an EMBL/GenBank/DDBJ whole genome shotgun (WGS) entry which is preliminary data.</text>
</comment>
<keyword evidence="2" id="KW-1185">Reference proteome</keyword>
<dbReference type="RefSeq" id="WP_190836270.1">
    <property type="nucleotide sequence ID" value="NZ_CAWPPI010000107.1"/>
</dbReference>
<reference evidence="1" key="1">
    <citation type="submission" date="2020-09" db="EMBL/GenBank/DDBJ databases">
        <title>Iningainema tapete sp. nov. (Scytonemataceae, Cyanobacteria) from greenhouses in central Florida (USA) produces two types of nodularin with biosynthetic potential for microcystin-LR and anabaenopeptins.</title>
        <authorList>
            <person name="Berthold D.E."/>
            <person name="Lefler F.W."/>
            <person name="Huang I.-S."/>
            <person name="Abdulla H."/>
            <person name="Zimba P.V."/>
            <person name="Laughinghouse H.D. IV."/>
        </authorList>
    </citation>
    <scope>NUCLEOTIDE SEQUENCE</scope>
    <source>
        <strain evidence="1">BLCCT55</strain>
    </source>
</reference>
<dbReference type="EMBL" id="JACXAE010000107">
    <property type="protein sequence ID" value="MBD2777198.1"/>
    <property type="molecule type" value="Genomic_DNA"/>
</dbReference>
<dbReference type="AlphaFoldDB" id="A0A8J7C024"/>
<proteinExistence type="predicted"/>
<evidence type="ECO:0000313" key="1">
    <source>
        <dbReference type="EMBL" id="MBD2777198.1"/>
    </source>
</evidence>